<dbReference type="EMBL" id="JABSTQ010010963">
    <property type="protein sequence ID" value="KAG0416293.1"/>
    <property type="molecule type" value="Genomic_DNA"/>
</dbReference>
<sequence>MIEFIPYHLHRGTCESRCLESGVSTDPEPCGFARPRLAVRGFPASEEKGILVVEPNPGQVWTLRGPPGSSTCHVRQMIQTGLWADLARRPPPHQVKDQEDALVLAADQEETEDFEAGFGAKADILDNSDQDSVNGKEELELKAGEELGHEEESDEAFDEEGEDDKGSLKGERQQGDGQESVDLADQDKVLDFDEDKRNPQYIPKKGSFYQHDDRMMGDEEVPSSQEQEKDEEDKGGRKQKKLWHDEGAWGHDMYREEEQAPKTSEELVGIYGYDIRSEEMPPRARRRRRYGRGPNKYVRNWEDEDAYAGRPAQPRGGGGRRSRGGPHTGSPSFREEDFPDLSRKSSGSDVGQDQARDPSRRGGGGGLRRGRGTPGWNRRPQESLPRQAENGDMAEESSRRSWPPLQGSREPSHGQGGGGKGRYGKGGAPAESLERDPKPIAVVERLSSESGEHKDGNGVGVKKEQANSSVPPKGSSSGGGEAACRPKRYSSLRQRPPTEPAQYSEPAVVAQLPNPQSSGQSRSALLTPAHFQAAPFPAYIASGHPAEPYPCLPREAAVLGSGAACLGTLAPGPVLPPAQRPPVLSPSQPPPPPVIAAGQLPASFLPPTGLVGFPAQYAPYSFPAQFTAPPAPAPPQAPALTQSQTQKAFYHGDITYYNTQSQQHKQRSTPPRRPKAAIPIVPPPGALGLEQGEKMRSPSRSRGLPRQGAFVRVVSREN</sequence>
<accession>A0AC60PA07</accession>
<reference evidence="1 2" key="1">
    <citation type="journal article" date="2020" name="Cell">
        <title>Large-Scale Comparative Analyses of Tick Genomes Elucidate Their Genetic Diversity and Vector Capacities.</title>
        <authorList>
            <consortium name="Tick Genome and Microbiome Consortium (TIGMIC)"/>
            <person name="Jia N."/>
            <person name="Wang J."/>
            <person name="Shi W."/>
            <person name="Du L."/>
            <person name="Sun Y."/>
            <person name="Zhan W."/>
            <person name="Jiang J.F."/>
            <person name="Wang Q."/>
            <person name="Zhang B."/>
            <person name="Ji P."/>
            <person name="Bell-Sakyi L."/>
            <person name="Cui X.M."/>
            <person name="Yuan T.T."/>
            <person name="Jiang B.G."/>
            <person name="Yang W.F."/>
            <person name="Lam T.T."/>
            <person name="Chang Q.C."/>
            <person name="Ding S.J."/>
            <person name="Wang X.J."/>
            <person name="Zhu J.G."/>
            <person name="Ruan X.D."/>
            <person name="Zhao L."/>
            <person name="Wei J.T."/>
            <person name="Ye R.Z."/>
            <person name="Que T.C."/>
            <person name="Du C.H."/>
            <person name="Zhou Y.H."/>
            <person name="Cheng J.X."/>
            <person name="Dai P.F."/>
            <person name="Guo W.B."/>
            <person name="Han X.H."/>
            <person name="Huang E.J."/>
            <person name="Li L.F."/>
            <person name="Wei W."/>
            <person name="Gao Y.C."/>
            <person name="Liu J.Z."/>
            <person name="Shao H.Z."/>
            <person name="Wang X."/>
            <person name="Wang C.C."/>
            <person name="Yang T.C."/>
            <person name="Huo Q.B."/>
            <person name="Li W."/>
            <person name="Chen H.Y."/>
            <person name="Chen S.E."/>
            <person name="Zhou L.G."/>
            <person name="Ni X.B."/>
            <person name="Tian J.H."/>
            <person name="Sheng Y."/>
            <person name="Liu T."/>
            <person name="Pan Y.S."/>
            <person name="Xia L.Y."/>
            <person name="Li J."/>
            <person name="Zhao F."/>
            <person name="Cao W.C."/>
        </authorList>
    </citation>
    <scope>NUCLEOTIDE SEQUENCE [LARGE SCALE GENOMIC DNA]</scope>
    <source>
        <strain evidence="1">Iper-2018</strain>
    </source>
</reference>
<proteinExistence type="predicted"/>
<evidence type="ECO:0000313" key="2">
    <source>
        <dbReference type="Proteomes" id="UP000805193"/>
    </source>
</evidence>
<evidence type="ECO:0000313" key="1">
    <source>
        <dbReference type="EMBL" id="KAG0416293.1"/>
    </source>
</evidence>
<comment type="caution">
    <text evidence="1">The sequence shown here is derived from an EMBL/GenBank/DDBJ whole genome shotgun (WGS) entry which is preliminary data.</text>
</comment>
<keyword evidence="2" id="KW-1185">Reference proteome</keyword>
<name>A0AC60PA07_IXOPE</name>
<organism evidence="1 2">
    <name type="scientific">Ixodes persulcatus</name>
    <name type="common">Taiga tick</name>
    <dbReference type="NCBI Taxonomy" id="34615"/>
    <lineage>
        <taxon>Eukaryota</taxon>
        <taxon>Metazoa</taxon>
        <taxon>Ecdysozoa</taxon>
        <taxon>Arthropoda</taxon>
        <taxon>Chelicerata</taxon>
        <taxon>Arachnida</taxon>
        <taxon>Acari</taxon>
        <taxon>Parasitiformes</taxon>
        <taxon>Ixodida</taxon>
        <taxon>Ixodoidea</taxon>
        <taxon>Ixodidae</taxon>
        <taxon>Ixodinae</taxon>
        <taxon>Ixodes</taxon>
    </lineage>
</organism>
<protein>
    <submittedName>
        <fullName evidence="1">Uncharacterized protein</fullName>
    </submittedName>
</protein>
<dbReference type="Proteomes" id="UP000805193">
    <property type="component" value="Unassembled WGS sequence"/>
</dbReference>
<gene>
    <name evidence="1" type="ORF">HPB47_006509</name>
</gene>